<keyword evidence="1 5" id="KW-0378">Hydrolase</keyword>
<dbReference type="PRINTS" id="PR00744">
    <property type="entry name" value="GLHYDRLASE37"/>
</dbReference>
<keyword evidence="4" id="KW-0732">Signal</keyword>
<evidence type="ECO:0000313" key="5">
    <source>
        <dbReference type="EMBL" id="CCH53290.1"/>
    </source>
</evidence>
<dbReference type="PANTHER" id="PTHR23403:SF1">
    <property type="entry name" value="TREHALASE"/>
    <property type="match status" value="1"/>
</dbReference>
<dbReference type="STRING" id="1185876.BN8_02375"/>
<dbReference type="InterPro" id="IPR012341">
    <property type="entry name" value="6hp_glycosidase-like_sf"/>
</dbReference>
<feature type="chain" id="PRO_5003659541" evidence="4">
    <location>
        <begin position="22"/>
        <end position="580"/>
    </location>
</feature>
<evidence type="ECO:0000256" key="3">
    <source>
        <dbReference type="SAM" id="MobiDB-lite"/>
    </source>
</evidence>
<dbReference type="Pfam" id="PF01204">
    <property type="entry name" value="Trehalase"/>
    <property type="match status" value="1"/>
</dbReference>
<keyword evidence="2 5" id="KW-0326">Glycosidase</keyword>
<dbReference type="Gene3D" id="1.50.10.10">
    <property type="match status" value="1"/>
</dbReference>
<dbReference type="GO" id="GO:0005993">
    <property type="term" value="P:trehalose catabolic process"/>
    <property type="evidence" value="ECO:0007669"/>
    <property type="project" value="TreeGrafter"/>
</dbReference>
<dbReference type="PROSITE" id="PS00927">
    <property type="entry name" value="TREHALASE_1"/>
    <property type="match status" value="1"/>
</dbReference>
<sequence length="580" mass="65997">MKGISKRFWSFTLLFFGLVPASPGQSDTQTGQAKTSQAKAGQPWPSPDQQFGSLFEDVQLKSVFPDSKTFADCTPKFPPATTLAAYEKARQQRGFNLKAFVEQYFTLPITPASGYTSKAGQSAQQHITDLWPVLTRSGQAGQTSKAGPRQAGPRQAGSLIPLPKSYVVPGGRFGEIYYWDSYFTMLGLQASGKADLIRNMVDNFAYLIRTFGFIPNGNRTYFLGRSQPPFFSFMVNLLSETQGRRVLVSYLPYLQQEYNFWMHGKAQLTEQNPAFRRVVRLAEGVYLNRYYDDRDTPRPESYKEDYNLVEKTLKRNGKEAGVMYRHIRAGAESGWDFSSRWFRDGKNLRTIHTTDFIPVDLNSLLVNLERTLAEGYRLKGDQRRAKMYLLLAQQRRDAILKYCWNERRQFFFDYDFVARKQATVYSLAAVYPLFVKVATPQQAQGVAKTLQRDFLKPGGLTTTLVRTGEQWDAPNGWAPLQWLAIRGLRNYNLTDLAEKVKLNWVTENLRVYKASGKMVEKYDVVSTAAAKGGEYPLQDGFGWTNGVLLKLLKEGGRKGERVKELQRFPFLLFSLSSLLP</sequence>
<dbReference type="eggNOG" id="COG1626">
    <property type="taxonomic scope" value="Bacteria"/>
</dbReference>
<proteinExistence type="predicted"/>
<feature type="compositionally biased region" description="Polar residues" evidence="3">
    <location>
        <begin position="26"/>
        <end position="39"/>
    </location>
</feature>
<dbReference type="SUPFAM" id="SSF48208">
    <property type="entry name" value="Six-hairpin glycosidases"/>
    <property type="match status" value="1"/>
</dbReference>
<evidence type="ECO:0000313" key="6">
    <source>
        <dbReference type="Proteomes" id="UP000009309"/>
    </source>
</evidence>
<keyword evidence="6" id="KW-1185">Reference proteome</keyword>
<comment type="caution">
    <text evidence="5">The sequence shown here is derived from an EMBL/GenBank/DDBJ whole genome shotgun (WGS) entry which is preliminary data.</text>
</comment>
<dbReference type="GO" id="GO:0004555">
    <property type="term" value="F:alpha,alpha-trehalase activity"/>
    <property type="evidence" value="ECO:0007669"/>
    <property type="project" value="UniProtKB-EC"/>
</dbReference>
<dbReference type="RefSeq" id="WP_009281874.1">
    <property type="nucleotide sequence ID" value="NZ_CAIT01000006.1"/>
</dbReference>
<evidence type="ECO:0000256" key="4">
    <source>
        <dbReference type="SAM" id="SignalP"/>
    </source>
</evidence>
<protein>
    <submittedName>
        <fullName evidence="5">Alpha,alpha-trehalase</fullName>
        <ecNumber evidence="5">3.2.1.28</ecNumber>
    </submittedName>
</protein>
<dbReference type="InterPro" id="IPR001661">
    <property type="entry name" value="Glyco_hydro_37"/>
</dbReference>
<feature type="signal peptide" evidence="4">
    <location>
        <begin position="1"/>
        <end position="21"/>
    </location>
</feature>
<name>I2GHB5_9BACT</name>
<dbReference type="InterPro" id="IPR008928">
    <property type="entry name" value="6-hairpin_glycosidase_sf"/>
</dbReference>
<dbReference type="InterPro" id="IPR018232">
    <property type="entry name" value="Glyco_hydro_37_CS"/>
</dbReference>
<dbReference type="EC" id="3.2.1.28" evidence="5"/>
<evidence type="ECO:0000256" key="1">
    <source>
        <dbReference type="ARBA" id="ARBA00022801"/>
    </source>
</evidence>
<dbReference type="OrthoDB" id="106887at2"/>
<feature type="region of interest" description="Disordered" evidence="3">
    <location>
        <begin position="26"/>
        <end position="45"/>
    </location>
</feature>
<dbReference type="EMBL" id="CAIT01000006">
    <property type="protein sequence ID" value="CCH53290.1"/>
    <property type="molecule type" value="Genomic_DNA"/>
</dbReference>
<dbReference type="PROSITE" id="PS00928">
    <property type="entry name" value="TREHALASE_2"/>
    <property type="match status" value="1"/>
</dbReference>
<evidence type="ECO:0000256" key="2">
    <source>
        <dbReference type="ARBA" id="ARBA00023295"/>
    </source>
</evidence>
<gene>
    <name evidence="5" type="ORF">BN8_02375</name>
</gene>
<accession>I2GHB5</accession>
<dbReference type="Proteomes" id="UP000009309">
    <property type="component" value="Unassembled WGS sequence"/>
</dbReference>
<dbReference type="AlphaFoldDB" id="I2GHB5"/>
<dbReference type="NCBIfam" id="NF009774">
    <property type="entry name" value="PRK13271.1"/>
    <property type="match status" value="1"/>
</dbReference>
<reference evidence="5 6" key="1">
    <citation type="journal article" date="2012" name="J. Bacteriol.">
        <title>Genome Sequence of the Filamentous Bacterium Fibrisoma limi BUZ 3T.</title>
        <authorList>
            <person name="Filippini M."/>
            <person name="Qi W."/>
            <person name="Jaenicke S."/>
            <person name="Goesmann A."/>
            <person name="Smits T.H."/>
            <person name="Bagheri H.C."/>
        </authorList>
    </citation>
    <scope>NUCLEOTIDE SEQUENCE [LARGE SCALE GENOMIC DNA]</scope>
    <source>
        <strain evidence="6">BUZ 3T</strain>
    </source>
</reference>
<dbReference type="PANTHER" id="PTHR23403">
    <property type="entry name" value="TREHALASE"/>
    <property type="match status" value="1"/>
</dbReference>
<organism evidence="5 6">
    <name type="scientific">Fibrisoma limi BUZ 3</name>
    <dbReference type="NCBI Taxonomy" id="1185876"/>
    <lineage>
        <taxon>Bacteria</taxon>
        <taxon>Pseudomonadati</taxon>
        <taxon>Bacteroidota</taxon>
        <taxon>Cytophagia</taxon>
        <taxon>Cytophagales</taxon>
        <taxon>Spirosomataceae</taxon>
        <taxon>Fibrisoma</taxon>
    </lineage>
</organism>
<feature type="region of interest" description="Disordered" evidence="3">
    <location>
        <begin position="138"/>
        <end position="157"/>
    </location>
</feature>
<dbReference type="NCBIfam" id="NF009773">
    <property type="entry name" value="PRK13270.1"/>
    <property type="match status" value="1"/>
</dbReference>